<dbReference type="Proteomes" id="UP000663851">
    <property type="component" value="Unassembled WGS sequence"/>
</dbReference>
<evidence type="ECO:0000313" key="9">
    <source>
        <dbReference type="EMBL" id="CAF4842919.1"/>
    </source>
</evidence>
<dbReference type="EMBL" id="CAJNYT010000774">
    <property type="protein sequence ID" value="CAF3372275.1"/>
    <property type="molecule type" value="Genomic_DNA"/>
</dbReference>
<gene>
    <name evidence="5" type="ORF">GRG538_LOCUS7411</name>
    <name evidence="7" type="ORF">HFQ381_LOCUS33188</name>
    <name evidence="6" type="ORF">LUA448_LOCUS31556</name>
    <name evidence="8" type="ORF">QYT958_LOCUS26571</name>
    <name evidence="9" type="ORF">QYT958_LOCUS26573</name>
</gene>
<evidence type="ECO:0000313" key="7">
    <source>
        <dbReference type="EMBL" id="CAF4594199.1"/>
    </source>
</evidence>
<dbReference type="Proteomes" id="UP000663833">
    <property type="component" value="Unassembled WGS sequence"/>
</dbReference>
<sequence length="250" mass="29112">MLSIVESKRNKRTLLLDAFRYTQDKIFNTTIYWKCENRLYPGRAIQYGSNPPSMKKPHNHDAIEMKCKVEEFKMSLKRHIEDSPQRVKKIYREKLISLYTTAPQLAPFTPMFHEIKNSLYKARNTSYPPTPRIIDDVNVEGVWSKTLNGEQFVFNNSKHPIFGTLESLKQLSTNDHDHLFFDGTVKSCPNPFYQLYSVHSTNVELSTPKLYILLPAKKGPTYISMFNNILNVCHVNNICLNPKFITIDFE</sequence>
<comment type="caution">
    <text evidence="5">The sequence shown here is derived from an EMBL/GenBank/DDBJ whole genome shotgun (WGS) entry which is preliminary data.</text>
</comment>
<proteinExistence type="predicted"/>
<reference evidence="5" key="1">
    <citation type="submission" date="2021-02" db="EMBL/GenBank/DDBJ databases">
        <authorList>
            <person name="Nowell W R."/>
        </authorList>
    </citation>
    <scope>NUCLEOTIDE SEQUENCE</scope>
</reference>
<protein>
    <recommendedName>
        <fullName evidence="4">FLYWCH-type domain-containing protein</fullName>
    </recommendedName>
</protein>
<name>A0A817XTV2_9BILA</name>
<dbReference type="AlphaFoldDB" id="A0A817XTV2"/>
<evidence type="ECO:0000256" key="3">
    <source>
        <dbReference type="ARBA" id="ARBA00022833"/>
    </source>
</evidence>
<dbReference type="Gene3D" id="2.20.25.240">
    <property type="match status" value="1"/>
</dbReference>
<dbReference type="EMBL" id="CAJNYD010004693">
    <property type="protein sequence ID" value="CAF3623629.1"/>
    <property type="molecule type" value="Genomic_DNA"/>
</dbReference>
<accession>A0A817XTV2</accession>
<dbReference type="InterPro" id="IPR007588">
    <property type="entry name" value="Znf_FLYWCH"/>
</dbReference>
<evidence type="ECO:0000259" key="4">
    <source>
        <dbReference type="Pfam" id="PF04500"/>
    </source>
</evidence>
<evidence type="ECO:0000256" key="1">
    <source>
        <dbReference type="ARBA" id="ARBA00022723"/>
    </source>
</evidence>
<keyword evidence="1" id="KW-0479">Metal-binding</keyword>
<dbReference type="GO" id="GO:0008270">
    <property type="term" value="F:zinc ion binding"/>
    <property type="evidence" value="ECO:0007669"/>
    <property type="project" value="UniProtKB-KW"/>
</dbReference>
<dbReference type="Pfam" id="PF04500">
    <property type="entry name" value="FLYWCH"/>
    <property type="match status" value="1"/>
</dbReference>
<evidence type="ECO:0000313" key="8">
    <source>
        <dbReference type="EMBL" id="CAF4842899.1"/>
    </source>
</evidence>
<dbReference type="EMBL" id="CAJOBO010009725">
    <property type="protein sequence ID" value="CAF4594199.1"/>
    <property type="molecule type" value="Genomic_DNA"/>
</dbReference>
<keyword evidence="3" id="KW-0862">Zinc</keyword>
<evidence type="ECO:0000256" key="2">
    <source>
        <dbReference type="ARBA" id="ARBA00022771"/>
    </source>
</evidence>
<keyword evidence="2" id="KW-0863">Zinc-finger</keyword>
<dbReference type="Proteomes" id="UP000663872">
    <property type="component" value="Unassembled WGS sequence"/>
</dbReference>
<organism evidence="5 10">
    <name type="scientific">Rotaria socialis</name>
    <dbReference type="NCBI Taxonomy" id="392032"/>
    <lineage>
        <taxon>Eukaryota</taxon>
        <taxon>Metazoa</taxon>
        <taxon>Spiralia</taxon>
        <taxon>Gnathifera</taxon>
        <taxon>Rotifera</taxon>
        <taxon>Eurotatoria</taxon>
        <taxon>Bdelloidea</taxon>
        <taxon>Philodinida</taxon>
        <taxon>Philodinidae</taxon>
        <taxon>Rotaria</taxon>
    </lineage>
</organism>
<dbReference type="Proteomes" id="UP000663848">
    <property type="component" value="Unassembled WGS sequence"/>
</dbReference>
<evidence type="ECO:0000313" key="5">
    <source>
        <dbReference type="EMBL" id="CAF3372275.1"/>
    </source>
</evidence>
<evidence type="ECO:0000313" key="6">
    <source>
        <dbReference type="EMBL" id="CAF3623629.1"/>
    </source>
</evidence>
<evidence type="ECO:0000313" key="10">
    <source>
        <dbReference type="Proteomes" id="UP000663872"/>
    </source>
</evidence>
<dbReference type="EMBL" id="CAJOBR010006388">
    <property type="protein sequence ID" value="CAF4842919.1"/>
    <property type="molecule type" value="Genomic_DNA"/>
</dbReference>
<feature type="domain" description="FLYWCH-type" evidence="4">
    <location>
        <begin position="5"/>
        <end position="60"/>
    </location>
</feature>
<dbReference type="EMBL" id="CAJOBR010006388">
    <property type="protein sequence ID" value="CAF4842899.1"/>
    <property type="molecule type" value="Genomic_DNA"/>
</dbReference>